<dbReference type="EMBL" id="BARV01029786">
    <property type="protein sequence ID" value="GAI34152.1"/>
    <property type="molecule type" value="Genomic_DNA"/>
</dbReference>
<dbReference type="InterPro" id="IPR018181">
    <property type="entry name" value="Heat_shock_70_CS"/>
</dbReference>
<dbReference type="SUPFAM" id="SSF53067">
    <property type="entry name" value="Actin-like ATPase domain"/>
    <property type="match status" value="1"/>
</dbReference>
<gene>
    <name evidence="1" type="ORF">S06H3_47424</name>
</gene>
<dbReference type="PROSITE" id="PS00297">
    <property type="entry name" value="HSP70_1"/>
    <property type="match status" value="1"/>
</dbReference>
<accession>X1MR79</accession>
<reference evidence="1" key="1">
    <citation type="journal article" date="2014" name="Front. Microbiol.">
        <title>High frequency of phylogenetically diverse reductive dehalogenase-homologous genes in deep subseafloor sedimentary metagenomes.</title>
        <authorList>
            <person name="Kawai M."/>
            <person name="Futagami T."/>
            <person name="Toyoda A."/>
            <person name="Takaki Y."/>
            <person name="Nishi S."/>
            <person name="Hori S."/>
            <person name="Arai W."/>
            <person name="Tsubouchi T."/>
            <person name="Morono Y."/>
            <person name="Uchiyama I."/>
            <person name="Ito T."/>
            <person name="Fujiyama A."/>
            <person name="Inagaki F."/>
            <person name="Takami H."/>
        </authorList>
    </citation>
    <scope>NUCLEOTIDE SEQUENCE</scope>
    <source>
        <strain evidence="1">Expedition CK06-06</strain>
    </source>
</reference>
<dbReference type="Gene3D" id="3.30.420.40">
    <property type="match status" value="1"/>
</dbReference>
<protein>
    <submittedName>
        <fullName evidence="1">Uncharacterized protein</fullName>
    </submittedName>
</protein>
<proteinExistence type="predicted"/>
<organism evidence="1">
    <name type="scientific">marine sediment metagenome</name>
    <dbReference type="NCBI Taxonomy" id="412755"/>
    <lineage>
        <taxon>unclassified sequences</taxon>
        <taxon>metagenomes</taxon>
        <taxon>ecological metagenomes</taxon>
    </lineage>
</organism>
<sequence>MAKLGIDLGTSNSAAAVLFGIDRKKPVTVEPIEGPFQGDLIFPSYVAFNKLGKVSVAGLPARERYISGQSSRLCSH</sequence>
<dbReference type="AlphaFoldDB" id="X1MR79"/>
<comment type="caution">
    <text evidence="1">The sequence shown here is derived from an EMBL/GenBank/DDBJ whole genome shotgun (WGS) entry which is preliminary data.</text>
</comment>
<evidence type="ECO:0000313" key="1">
    <source>
        <dbReference type="EMBL" id="GAI34152.1"/>
    </source>
</evidence>
<name>X1MR79_9ZZZZ</name>
<dbReference type="InterPro" id="IPR043129">
    <property type="entry name" value="ATPase_NBD"/>
</dbReference>